<accession>C0GJS5</accession>
<evidence type="ECO:0000259" key="2">
    <source>
        <dbReference type="Pfam" id="PF17115"/>
    </source>
</evidence>
<proteinExistence type="predicted"/>
<keyword evidence="1" id="KW-1133">Transmembrane helix</keyword>
<dbReference type="InterPro" id="IPR031346">
    <property type="entry name" value="DUF2154_N"/>
</dbReference>
<sequence length="295" mass="31494">MKADRIVLGLGLAVLGLVWFLVNFGVISPVAARELWRFWPLLLILWGVLLILGKGSGLGGCLIGILVFLFFFGGLFGVYLPGIEGPSPGTETTNVTIPASDEVENVTLDLRQGAGEVYLSSHAGPDILRASLTGTPRPIIEQEVSDGTLQVEIKDEAHSWTIGNRTNRWNLELAEDIPTEISLRAGAGRSDLDLSRLQVHDLSVQTGAGDLTVRLGQVESQVLVEGGAGSITFYVPDNTGVRLQTSGLLNVSAGEVNLKRLDGGDYESENLDNKAAVVDIEVKAGVGSVNLRRAR</sequence>
<feature type="transmembrane region" description="Helical" evidence="1">
    <location>
        <begin position="7"/>
        <end position="30"/>
    </location>
</feature>
<feature type="transmembrane region" description="Helical" evidence="1">
    <location>
        <begin position="36"/>
        <end position="53"/>
    </location>
</feature>
<dbReference type="EMBL" id="ACJM01000018">
    <property type="protein sequence ID" value="EEG76383.1"/>
    <property type="molecule type" value="Genomic_DNA"/>
</dbReference>
<dbReference type="Gene3D" id="2.160.20.120">
    <property type="match status" value="1"/>
</dbReference>
<dbReference type="RefSeq" id="WP_008518421.1">
    <property type="nucleotide sequence ID" value="NZ_ACJM01000018.1"/>
</dbReference>
<evidence type="ECO:0000313" key="4">
    <source>
        <dbReference type="Proteomes" id="UP000006443"/>
    </source>
</evidence>
<keyword evidence="1" id="KW-0472">Membrane</keyword>
<organism evidence="3 4">
    <name type="scientific">Dethiobacter alkaliphilus AHT 1</name>
    <dbReference type="NCBI Taxonomy" id="555088"/>
    <lineage>
        <taxon>Bacteria</taxon>
        <taxon>Bacillati</taxon>
        <taxon>Bacillota</taxon>
        <taxon>Dethiobacteria</taxon>
        <taxon>Dethiobacterales</taxon>
        <taxon>Dethiobacteraceae</taxon>
        <taxon>Dethiobacter</taxon>
    </lineage>
</organism>
<dbReference type="OrthoDB" id="1950287at2"/>
<dbReference type="eggNOG" id="COG4758">
    <property type="taxonomic scope" value="Bacteria"/>
</dbReference>
<feature type="transmembrane region" description="Helical" evidence="1">
    <location>
        <begin position="60"/>
        <end position="80"/>
    </location>
</feature>
<dbReference type="Pfam" id="PF17115">
    <property type="entry name" value="Toast_rack_N"/>
    <property type="match status" value="1"/>
</dbReference>
<name>C0GJS5_DETAL</name>
<feature type="domain" description="DUF2154" evidence="2">
    <location>
        <begin position="101"/>
        <end position="187"/>
    </location>
</feature>
<reference evidence="3 4" key="1">
    <citation type="submission" date="2009-02" db="EMBL/GenBank/DDBJ databases">
        <title>Sequencing of the draft genome and assembly of Dethiobacter alkaliphilus AHT 1.</title>
        <authorList>
            <consortium name="US DOE Joint Genome Institute (JGI-PGF)"/>
            <person name="Lucas S."/>
            <person name="Copeland A."/>
            <person name="Lapidus A."/>
            <person name="Glavina del Rio T."/>
            <person name="Dalin E."/>
            <person name="Tice H."/>
            <person name="Bruce D."/>
            <person name="Goodwin L."/>
            <person name="Pitluck S."/>
            <person name="Larimer F."/>
            <person name="Land M.L."/>
            <person name="Hauser L."/>
            <person name="Muyzer G."/>
        </authorList>
    </citation>
    <scope>NUCLEOTIDE SEQUENCE [LARGE SCALE GENOMIC DNA]</scope>
    <source>
        <strain evidence="3 4">AHT 1</strain>
    </source>
</reference>
<evidence type="ECO:0000313" key="3">
    <source>
        <dbReference type="EMBL" id="EEG76383.1"/>
    </source>
</evidence>
<keyword evidence="4" id="KW-1185">Reference proteome</keyword>
<dbReference type="AlphaFoldDB" id="C0GJS5"/>
<gene>
    <name evidence="3" type="ORF">DealDRAFT_2728</name>
</gene>
<evidence type="ECO:0000256" key="1">
    <source>
        <dbReference type="SAM" id="Phobius"/>
    </source>
</evidence>
<protein>
    <recommendedName>
        <fullName evidence="2">DUF2154 domain-containing protein</fullName>
    </recommendedName>
</protein>
<dbReference type="Proteomes" id="UP000006443">
    <property type="component" value="Unassembled WGS sequence"/>
</dbReference>
<dbReference type="STRING" id="555088.DealDRAFT_2728"/>
<keyword evidence="1" id="KW-0812">Transmembrane</keyword>
<comment type="caution">
    <text evidence="3">The sequence shown here is derived from an EMBL/GenBank/DDBJ whole genome shotgun (WGS) entry which is preliminary data.</text>
</comment>